<organism evidence="1 2">
    <name type="scientific">Endobacterium cereale</name>
    <dbReference type="NCBI Taxonomy" id="2663029"/>
    <lineage>
        <taxon>Bacteria</taxon>
        <taxon>Pseudomonadati</taxon>
        <taxon>Pseudomonadota</taxon>
        <taxon>Alphaproteobacteria</taxon>
        <taxon>Hyphomicrobiales</taxon>
        <taxon>Rhizobiaceae</taxon>
        <taxon>Endobacterium</taxon>
    </lineage>
</organism>
<sequence length="165" mass="18071">MRFCAFILAFAAIGGCQRETDEKLVELSGRIFVFNYRVATASYLVTLRKTGRIPEGSIAEAVFENPHGGDALAIREKIFSIDDRITLESQHLHCVMKDHAYAVTIRILDGSGKLLQQIDTSITSDLDQTVLPSKPLVIGPGYAPNPEVFKADGTADLRNADDCSK</sequence>
<accession>A0A6A8AC96</accession>
<comment type="caution">
    <text evidence="1">The sequence shown here is derived from an EMBL/GenBank/DDBJ whole genome shotgun (WGS) entry which is preliminary data.</text>
</comment>
<evidence type="ECO:0000313" key="2">
    <source>
        <dbReference type="Proteomes" id="UP000435138"/>
    </source>
</evidence>
<dbReference type="AlphaFoldDB" id="A0A6A8AC96"/>
<name>A0A6A8AC96_9HYPH</name>
<dbReference type="Proteomes" id="UP000435138">
    <property type="component" value="Unassembled WGS sequence"/>
</dbReference>
<dbReference type="PROSITE" id="PS51257">
    <property type="entry name" value="PROKAR_LIPOPROTEIN"/>
    <property type="match status" value="1"/>
</dbReference>
<proteinExistence type="predicted"/>
<gene>
    <name evidence="1" type="ORF">GAO09_20235</name>
</gene>
<dbReference type="EMBL" id="WIXI01000047">
    <property type="protein sequence ID" value="MQY48364.1"/>
    <property type="molecule type" value="Genomic_DNA"/>
</dbReference>
<protein>
    <submittedName>
        <fullName evidence="1">Uncharacterized protein</fullName>
    </submittedName>
</protein>
<reference evidence="1 2" key="1">
    <citation type="submission" date="2019-11" db="EMBL/GenBank/DDBJ databases">
        <title>Genome analysis of Rhizobacterium cereale a novel genus and species isolated from maize roots in North Spain.</title>
        <authorList>
            <person name="Menendez E."/>
            <person name="Flores-Felix J.D."/>
            <person name="Ramirez-Bahena M.-H."/>
            <person name="Igual J.M."/>
            <person name="Garcia-Fraile P."/>
            <person name="Peix A."/>
            <person name="Velazquez E."/>
        </authorList>
    </citation>
    <scope>NUCLEOTIDE SEQUENCE [LARGE SCALE GENOMIC DNA]</scope>
    <source>
        <strain evidence="1 2">RZME27</strain>
    </source>
</reference>
<dbReference type="RefSeq" id="WP_153356742.1">
    <property type="nucleotide sequence ID" value="NZ_WIXI01000047.1"/>
</dbReference>
<evidence type="ECO:0000313" key="1">
    <source>
        <dbReference type="EMBL" id="MQY48364.1"/>
    </source>
</evidence>
<keyword evidence="2" id="KW-1185">Reference proteome</keyword>